<dbReference type="AlphaFoldDB" id="A0A6A8SI75"/>
<comment type="caution">
    <text evidence="1">The sequence shown here is derived from an EMBL/GenBank/DDBJ whole genome shotgun (WGS) entry which is preliminary data.</text>
</comment>
<evidence type="ECO:0000313" key="1">
    <source>
        <dbReference type="EMBL" id="MTK20459.1"/>
    </source>
</evidence>
<proteinExistence type="predicted"/>
<protein>
    <submittedName>
        <fullName evidence="1">Uncharacterized protein</fullName>
    </submittedName>
</protein>
<sequence length="63" mass="7085">MMEQKVKITKKRGFAALLITGAIVGIGVGSTRVVKKMAEKKAKSNEMKRLKELEDEVFDDLFE</sequence>
<evidence type="ECO:0000313" key="2">
    <source>
        <dbReference type="Proteomes" id="UP000487649"/>
    </source>
</evidence>
<accession>A0A6A8SI75</accession>
<organism evidence="1 2">
    <name type="scientific">Turicibacter sanguinis</name>
    <dbReference type="NCBI Taxonomy" id="154288"/>
    <lineage>
        <taxon>Bacteria</taxon>
        <taxon>Bacillati</taxon>
        <taxon>Bacillota</taxon>
        <taxon>Erysipelotrichia</taxon>
        <taxon>Erysipelotrichales</taxon>
        <taxon>Turicibacteraceae</taxon>
        <taxon>Turicibacter</taxon>
    </lineage>
</organism>
<reference evidence="1 2" key="1">
    <citation type="journal article" date="2019" name="Nat. Med.">
        <title>A library of human gut bacterial isolates paired with longitudinal multiomics data enables mechanistic microbiome research.</title>
        <authorList>
            <person name="Poyet M."/>
            <person name="Groussin M."/>
            <person name="Gibbons S.M."/>
            <person name="Avila-Pacheco J."/>
            <person name="Jiang X."/>
            <person name="Kearney S.M."/>
            <person name="Perrotta A.R."/>
            <person name="Berdy B."/>
            <person name="Zhao S."/>
            <person name="Lieberman T.D."/>
            <person name="Swanson P.K."/>
            <person name="Smith M."/>
            <person name="Roesemann S."/>
            <person name="Alexander J.E."/>
            <person name="Rich S.A."/>
            <person name="Livny J."/>
            <person name="Vlamakis H."/>
            <person name="Clish C."/>
            <person name="Bullock K."/>
            <person name="Deik A."/>
            <person name="Scott J."/>
            <person name="Pierce K.A."/>
            <person name="Xavier R.J."/>
            <person name="Alm E.J."/>
        </authorList>
    </citation>
    <scope>NUCLEOTIDE SEQUENCE [LARGE SCALE GENOMIC DNA]</scope>
    <source>
        <strain evidence="1 2">BIOML-A198</strain>
    </source>
</reference>
<dbReference type="Proteomes" id="UP000487649">
    <property type="component" value="Unassembled WGS sequence"/>
</dbReference>
<dbReference type="EMBL" id="WMQE01000005">
    <property type="protein sequence ID" value="MTK20459.1"/>
    <property type="molecule type" value="Genomic_DNA"/>
</dbReference>
<dbReference type="RefSeq" id="WP_006783908.1">
    <property type="nucleotide sequence ID" value="NZ_JBKXON010000001.1"/>
</dbReference>
<gene>
    <name evidence="1" type="ORF">GMA92_03270</name>
</gene>
<name>A0A6A8SI75_9FIRM</name>